<organism evidence="7">
    <name type="scientific">hydrothermal vent metagenome</name>
    <dbReference type="NCBI Taxonomy" id="652676"/>
    <lineage>
        <taxon>unclassified sequences</taxon>
        <taxon>metagenomes</taxon>
        <taxon>ecological metagenomes</taxon>
    </lineage>
</organism>
<dbReference type="InterPro" id="IPR047296">
    <property type="entry name" value="GIY-YIG_UvrC_Cho"/>
</dbReference>
<proteinExistence type="predicted"/>
<keyword evidence="3" id="KW-0228">DNA excision</keyword>
<evidence type="ECO:0000256" key="4">
    <source>
        <dbReference type="ARBA" id="ARBA00022881"/>
    </source>
</evidence>
<keyword evidence="4" id="KW-0267">Excision nuclease</keyword>
<evidence type="ECO:0000259" key="6">
    <source>
        <dbReference type="PROSITE" id="PS50164"/>
    </source>
</evidence>
<name>A0A3B0SP07_9ZZZZ</name>
<keyword evidence="5" id="KW-0234">DNA repair</keyword>
<feature type="non-terminal residue" evidence="7">
    <location>
        <position position="213"/>
    </location>
</feature>
<dbReference type="CDD" id="cd10434">
    <property type="entry name" value="GIY-YIG_UvrC_Cho"/>
    <property type="match status" value="1"/>
</dbReference>
<gene>
    <name evidence="7" type="ORF">MNBD_ACTINO01-2190</name>
</gene>
<dbReference type="AlphaFoldDB" id="A0A3B0SP07"/>
<dbReference type="Gene3D" id="3.40.1440.10">
    <property type="entry name" value="GIY-YIG endonuclease"/>
    <property type="match status" value="1"/>
</dbReference>
<evidence type="ECO:0000256" key="1">
    <source>
        <dbReference type="ARBA" id="ARBA00022490"/>
    </source>
</evidence>
<dbReference type="PANTHER" id="PTHR30562:SF1">
    <property type="entry name" value="UVRABC SYSTEM PROTEIN C"/>
    <property type="match status" value="1"/>
</dbReference>
<dbReference type="FunFam" id="3.40.1440.10:FF:000001">
    <property type="entry name" value="UvrABC system protein C"/>
    <property type="match status" value="1"/>
</dbReference>
<dbReference type="GO" id="GO:0004518">
    <property type="term" value="F:nuclease activity"/>
    <property type="evidence" value="ECO:0007669"/>
    <property type="project" value="UniProtKB-KW"/>
</dbReference>
<evidence type="ECO:0000256" key="2">
    <source>
        <dbReference type="ARBA" id="ARBA00022763"/>
    </source>
</evidence>
<dbReference type="SUPFAM" id="SSF82771">
    <property type="entry name" value="GIY-YIG endonuclease"/>
    <property type="match status" value="1"/>
</dbReference>
<dbReference type="EMBL" id="UOEI01000533">
    <property type="protein sequence ID" value="VAW07555.1"/>
    <property type="molecule type" value="Genomic_DNA"/>
</dbReference>
<reference evidence="7" key="1">
    <citation type="submission" date="2018-06" db="EMBL/GenBank/DDBJ databases">
        <authorList>
            <person name="Zhirakovskaya E."/>
        </authorList>
    </citation>
    <scope>NUCLEOTIDE SEQUENCE</scope>
</reference>
<accession>A0A3B0SP07</accession>
<sequence>MASMLHRPEPSSIPDSPGVYIFRDGHGRALYIGKAKSLRKRTASYFATDLAPRTRLMVEAASDLEWIITDSELAALMLEFSLVQEHQPQFNVRLKDDKSFPYLAVTVGKTWPRAQVMRGRKRRGVAYFGPYARAYAIRQTLDRLLRTFPVRTCTDTKFKRHEATGRPCLLFHIEKCSGPCIAAISEADYRTHVEGLTKFLGGGSTELIADVER</sequence>
<keyword evidence="1" id="KW-0963">Cytoplasm</keyword>
<evidence type="ECO:0000256" key="3">
    <source>
        <dbReference type="ARBA" id="ARBA00022769"/>
    </source>
</evidence>
<dbReference type="InterPro" id="IPR000305">
    <property type="entry name" value="GIY-YIG_endonuc"/>
</dbReference>
<dbReference type="GO" id="GO:0006289">
    <property type="term" value="P:nucleotide-excision repair"/>
    <property type="evidence" value="ECO:0007669"/>
    <property type="project" value="InterPro"/>
</dbReference>
<dbReference type="SMART" id="SM00465">
    <property type="entry name" value="GIYc"/>
    <property type="match status" value="1"/>
</dbReference>
<evidence type="ECO:0000256" key="5">
    <source>
        <dbReference type="ARBA" id="ARBA00023204"/>
    </source>
</evidence>
<dbReference type="PROSITE" id="PS50164">
    <property type="entry name" value="GIY_YIG"/>
    <property type="match status" value="1"/>
</dbReference>
<dbReference type="InterPro" id="IPR050066">
    <property type="entry name" value="UvrABC_protein_C"/>
</dbReference>
<keyword evidence="2" id="KW-0227">DNA damage</keyword>
<dbReference type="Pfam" id="PF01541">
    <property type="entry name" value="GIY-YIG"/>
    <property type="match status" value="1"/>
</dbReference>
<dbReference type="GO" id="GO:0009380">
    <property type="term" value="C:excinuclease repair complex"/>
    <property type="evidence" value="ECO:0007669"/>
    <property type="project" value="TreeGrafter"/>
</dbReference>
<evidence type="ECO:0000313" key="7">
    <source>
        <dbReference type="EMBL" id="VAW07555.1"/>
    </source>
</evidence>
<dbReference type="PANTHER" id="PTHR30562">
    <property type="entry name" value="UVRC/OXIDOREDUCTASE"/>
    <property type="match status" value="1"/>
</dbReference>
<dbReference type="InterPro" id="IPR035901">
    <property type="entry name" value="GIY-YIG_endonuc_sf"/>
</dbReference>
<protein>
    <submittedName>
        <fullName evidence="7">Excinuclease ABC subunit C</fullName>
    </submittedName>
</protein>
<feature type="domain" description="GIY-YIG" evidence="6">
    <location>
        <begin position="15"/>
        <end position="92"/>
    </location>
</feature>